<organism evidence="3 4">
    <name type="scientific">Mycoemilia scoparia</name>
    <dbReference type="NCBI Taxonomy" id="417184"/>
    <lineage>
        <taxon>Eukaryota</taxon>
        <taxon>Fungi</taxon>
        <taxon>Fungi incertae sedis</taxon>
        <taxon>Zoopagomycota</taxon>
        <taxon>Kickxellomycotina</taxon>
        <taxon>Kickxellomycetes</taxon>
        <taxon>Kickxellales</taxon>
        <taxon>Kickxellaceae</taxon>
        <taxon>Mycoemilia</taxon>
    </lineage>
</organism>
<dbReference type="SUPFAM" id="SSF81296">
    <property type="entry name" value="E set domains"/>
    <property type="match status" value="1"/>
</dbReference>
<feature type="region of interest" description="Disordered" evidence="1">
    <location>
        <begin position="324"/>
        <end position="351"/>
    </location>
</feature>
<gene>
    <name evidence="3" type="ORF">H4219_004887</name>
</gene>
<dbReference type="InterPro" id="IPR014756">
    <property type="entry name" value="Ig_E-set"/>
</dbReference>
<comment type="caution">
    <text evidence="3">The sequence shown here is derived from an EMBL/GenBank/DDBJ whole genome shotgun (WGS) entry which is preliminary data.</text>
</comment>
<dbReference type="Pfam" id="PF00339">
    <property type="entry name" value="Arrestin_N"/>
    <property type="match status" value="1"/>
</dbReference>
<feature type="region of interest" description="Disordered" evidence="1">
    <location>
        <begin position="20"/>
        <end position="42"/>
    </location>
</feature>
<dbReference type="InterPro" id="IPR014752">
    <property type="entry name" value="Arrestin-like_C"/>
</dbReference>
<dbReference type="InterPro" id="IPR050357">
    <property type="entry name" value="Arrestin_domain-protein"/>
</dbReference>
<protein>
    <recommendedName>
        <fullName evidence="2">Arrestin-like N-terminal domain-containing protein</fullName>
    </recommendedName>
</protein>
<evidence type="ECO:0000259" key="2">
    <source>
        <dbReference type="Pfam" id="PF00339"/>
    </source>
</evidence>
<feature type="compositionally biased region" description="Low complexity" evidence="1">
    <location>
        <begin position="328"/>
        <end position="351"/>
    </location>
</feature>
<reference evidence="3" key="1">
    <citation type="submission" date="2022-07" db="EMBL/GenBank/DDBJ databases">
        <title>Phylogenomic reconstructions and comparative analyses of Kickxellomycotina fungi.</title>
        <authorList>
            <person name="Reynolds N.K."/>
            <person name="Stajich J.E."/>
            <person name="Barry K."/>
            <person name="Grigoriev I.V."/>
            <person name="Crous P."/>
            <person name="Smith M.E."/>
        </authorList>
    </citation>
    <scope>NUCLEOTIDE SEQUENCE</scope>
    <source>
        <strain evidence="3">NBRC 100468</strain>
    </source>
</reference>
<dbReference type="PANTHER" id="PTHR11188">
    <property type="entry name" value="ARRESTIN DOMAIN CONTAINING PROTEIN"/>
    <property type="match status" value="1"/>
</dbReference>
<keyword evidence="4" id="KW-1185">Reference proteome</keyword>
<feature type="domain" description="Arrestin-like N-terminal" evidence="2">
    <location>
        <begin position="51"/>
        <end position="161"/>
    </location>
</feature>
<dbReference type="PANTHER" id="PTHR11188:SF17">
    <property type="entry name" value="FI21816P1"/>
    <property type="match status" value="1"/>
</dbReference>
<dbReference type="AlphaFoldDB" id="A0A9W7ZR38"/>
<evidence type="ECO:0000313" key="3">
    <source>
        <dbReference type="EMBL" id="KAJ1914231.1"/>
    </source>
</evidence>
<dbReference type="EMBL" id="JANBPU010000210">
    <property type="protein sequence ID" value="KAJ1914231.1"/>
    <property type="molecule type" value="Genomic_DNA"/>
</dbReference>
<name>A0A9W7ZR38_9FUNG</name>
<proteinExistence type="predicted"/>
<accession>A0A9W7ZR38</accession>
<dbReference type="OrthoDB" id="2333384at2759"/>
<dbReference type="GO" id="GO:0015031">
    <property type="term" value="P:protein transport"/>
    <property type="evidence" value="ECO:0007669"/>
    <property type="project" value="TreeGrafter"/>
</dbReference>
<sequence length="524" mass="57171">MLALNFGSSKEIDMRIEANVTTASPEYTPNPTADSSSYDDTNTGRNTRCVVSGKIHLTLNKPITATSLIVELSGDRSVSWIDKTSFGQMPYRSDINFLTYQCNLFGSLDTNTFNSPRVPLEEGTHCLPFELPIITKNLPPTIKTSSANIKYEVRATLSSTKWSTIVTTATKASAPITIGHLPGQIFGWLPKYTSQIELKGGHPDWFTGQLMVPTCLWCVGNQVPLRLILQPHEVNNSITGKRQARRRRSICKVTVTALLRQDVCCKMPTGLSQSNSSRIIAKDYQAWTNSNTISRRSSSSVSSGGSSAAIHSSLSSSATTPMMALLDNTPSTSSQNSSRRSSISYSHNNYNGGEDEKMNSFASTWKLSLTPSPKASQCSALTRCIEVSHKVIVKVLFEDTSGQSCETVLSTPIKLTTSSSLYNNSVVNLVDAIEDAPPRYEDCVNDELVLSAESSPCVSPNLPPTYEHSGPNYRRGRSRRGSRHVWFMLDNTPSDTNPSPSNNYGNEPVDSSADLAVVEPLSLS</sequence>
<evidence type="ECO:0000256" key="1">
    <source>
        <dbReference type="SAM" id="MobiDB-lite"/>
    </source>
</evidence>
<feature type="region of interest" description="Disordered" evidence="1">
    <location>
        <begin position="454"/>
        <end position="524"/>
    </location>
</feature>
<feature type="compositionally biased region" description="Basic residues" evidence="1">
    <location>
        <begin position="474"/>
        <end position="483"/>
    </location>
</feature>
<evidence type="ECO:0000313" key="4">
    <source>
        <dbReference type="Proteomes" id="UP001150538"/>
    </source>
</evidence>
<feature type="compositionally biased region" description="Polar residues" evidence="1">
    <location>
        <begin position="491"/>
        <end position="505"/>
    </location>
</feature>
<dbReference type="InterPro" id="IPR011021">
    <property type="entry name" value="Arrestin-like_N"/>
</dbReference>
<dbReference type="Gene3D" id="2.60.40.640">
    <property type="match status" value="1"/>
</dbReference>
<dbReference type="GO" id="GO:0005737">
    <property type="term" value="C:cytoplasm"/>
    <property type="evidence" value="ECO:0007669"/>
    <property type="project" value="TreeGrafter"/>
</dbReference>
<dbReference type="Proteomes" id="UP001150538">
    <property type="component" value="Unassembled WGS sequence"/>
</dbReference>